<dbReference type="Pfam" id="PF03692">
    <property type="entry name" value="CxxCxxCC"/>
    <property type="match status" value="1"/>
</dbReference>
<protein>
    <submittedName>
        <fullName evidence="1">YkgJ family cysteine cluster protein</fullName>
    </submittedName>
</protein>
<organism evidence="1 2">
    <name type="scientific">Thiobacter aerophilum</name>
    <dbReference type="NCBI Taxonomy" id="3121275"/>
    <lineage>
        <taxon>Bacteria</taxon>
        <taxon>Pseudomonadati</taxon>
        <taxon>Pseudomonadota</taxon>
        <taxon>Betaproteobacteria</taxon>
        <taxon>Burkholderiales</taxon>
        <taxon>Thiobacteraceae</taxon>
        <taxon>Thiobacter</taxon>
    </lineage>
</organism>
<dbReference type="EMBL" id="JBAJEX010000005">
    <property type="protein sequence ID" value="MEO1767097.1"/>
    <property type="molecule type" value="Genomic_DNA"/>
</dbReference>
<evidence type="ECO:0000313" key="2">
    <source>
        <dbReference type="Proteomes" id="UP001482231"/>
    </source>
</evidence>
<sequence length="191" mass="21147">MIDSSVATSIAHAESRGRRLACARGCAACCRSHADIPVYPLELMGLYWFVLERLQGRLRTQVAQQLAHWRTLPGCPFLVDEACAVHPVRPMACRLFNVFDRACAEGEDAFHTRPGDVLVPEQAAKREALLLLLAGQGVADEVTREELVTTGAVHRLAQNLRALPWENLAARMRDSELRQAAAHAQKGEDER</sequence>
<gene>
    <name evidence="1" type="ORF">V6E02_07720</name>
</gene>
<proteinExistence type="predicted"/>
<evidence type="ECO:0000313" key="1">
    <source>
        <dbReference type="EMBL" id="MEO1767097.1"/>
    </source>
</evidence>
<keyword evidence="2" id="KW-1185">Reference proteome</keyword>
<dbReference type="Proteomes" id="UP001482231">
    <property type="component" value="Unassembled WGS sequence"/>
</dbReference>
<name>A0ABV0EH05_9BURK</name>
<dbReference type="RefSeq" id="WP_347308206.1">
    <property type="nucleotide sequence ID" value="NZ_JBAJEX010000005.1"/>
</dbReference>
<dbReference type="InterPro" id="IPR005358">
    <property type="entry name" value="Puta_zinc/iron-chelating_dom"/>
</dbReference>
<accession>A0ABV0EH05</accession>
<comment type="caution">
    <text evidence="1">The sequence shown here is derived from an EMBL/GenBank/DDBJ whole genome shotgun (WGS) entry which is preliminary data.</text>
</comment>
<reference evidence="1 2" key="1">
    <citation type="submission" date="2024-02" db="EMBL/GenBank/DDBJ databases">
        <title>New thermophilic sulfur-oxidizing bacteria from a hot springs of the Uzon caldera (Kamchatka, Russia).</title>
        <authorList>
            <person name="Dukat A.M."/>
            <person name="Elcheninov A.G."/>
            <person name="Frolov E.N."/>
        </authorList>
    </citation>
    <scope>NUCLEOTIDE SEQUENCE [LARGE SCALE GENOMIC DNA]</scope>
    <source>
        <strain evidence="1 2">AK1</strain>
    </source>
</reference>